<feature type="compositionally biased region" description="Basic and acidic residues" evidence="2">
    <location>
        <begin position="81"/>
        <end position="104"/>
    </location>
</feature>
<sequence>MPMATKPVSTSKSTSSRGAGEEISSSSSSRENREVKLERQSTRKAPAEDAQSAGSARESQSSAPTKDFNKGDLRSGALNEGMERRTDETLEDKAKGKNDKEKDLLPASRELGDRTTSTARSRSASPIKRMGLPAEQPQTQEPPRSLIVALDDVGMGSPVSSVEDMDSDYEESRRMIASAPFPPPPPPPLPLPKEDLVEINQALAQAKQAEAQIEEDKIKRDHALAKQLQLEEINVAPHGDRSDRGAVPGGFPDTGDARGSARSSSTRSFWTASPEAQLEKYKEKYAAMKRRCEEFEDYGRTAQQQVQEYHSAYSRTYHQLRAVEMEFNSARKHIHHLDGELKTARHELGAVKQQLSDAVNLSEVRGKELKGAQVFLTKADTLSVTDVVQKVNALNEEIFQMAAFLGEVLIYEVLEEGVDRHSVRQQAVTSGYSQAERLLGEKLANVLAQESIKEPKEPSNPLLVQIVMQIAFTQWCARLGSRWTSYHKVDKANHEEGEEGAGEQEKDRSGNASVQNQREHDNLISELYDSIRDHEDQAVAGRWRSLTRAHLPYSTSGWDHNLMLGIVSILGIAGWSTRTQDDLVQIENRLSSIFKPLLELRKATGEDVTSADLEISVVRPGTQFDPTYMEDAYADGRSSSKSKKSAPEEVISTSGLGLKRIVVKRLKTGGIQRQAEVLSMPKVVLEKTIKEAFEPPPPTRKKKKAAEGGGGGTLGGLLGF</sequence>
<feature type="region of interest" description="Disordered" evidence="2">
    <location>
        <begin position="493"/>
        <end position="517"/>
    </location>
</feature>
<feature type="compositionally biased region" description="Low complexity" evidence="2">
    <location>
        <begin position="257"/>
        <end position="272"/>
    </location>
</feature>
<comment type="caution">
    <text evidence="3">The sequence shown here is derived from an EMBL/GenBank/DDBJ whole genome shotgun (WGS) entry which is preliminary data.</text>
</comment>
<feature type="region of interest" description="Disordered" evidence="2">
    <location>
        <begin position="155"/>
        <end position="193"/>
    </location>
</feature>
<feature type="compositionally biased region" description="Pro residues" evidence="2">
    <location>
        <begin position="180"/>
        <end position="191"/>
    </location>
</feature>
<evidence type="ECO:0000256" key="1">
    <source>
        <dbReference type="SAM" id="Coils"/>
    </source>
</evidence>
<feature type="compositionally biased region" description="Polar residues" evidence="2">
    <location>
        <begin position="52"/>
        <end position="64"/>
    </location>
</feature>
<dbReference type="AlphaFoldDB" id="A0A8H6H9F7"/>
<accession>A0A8H6H9F7</accession>
<feature type="compositionally biased region" description="Basic and acidic residues" evidence="2">
    <location>
        <begin position="30"/>
        <end position="47"/>
    </location>
</feature>
<feature type="compositionally biased region" description="Low complexity" evidence="2">
    <location>
        <begin position="114"/>
        <end position="125"/>
    </location>
</feature>
<dbReference type="Proteomes" id="UP000521943">
    <property type="component" value="Unassembled WGS sequence"/>
</dbReference>
<dbReference type="EMBL" id="JACGCI010000209">
    <property type="protein sequence ID" value="KAF6741997.1"/>
    <property type="molecule type" value="Genomic_DNA"/>
</dbReference>
<organism evidence="3 4">
    <name type="scientific">Ephemerocybe angulata</name>
    <dbReference type="NCBI Taxonomy" id="980116"/>
    <lineage>
        <taxon>Eukaryota</taxon>
        <taxon>Fungi</taxon>
        <taxon>Dikarya</taxon>
        <taxon>Basidiomycota</taxon>
        <taxon>Agaricomycotina</taxon>
        <taxon>Agaricomycetes</taxon>
        <taxon>Agaricomycetidae</taxon>
        <taxon>Agaricales</taxon>
        <taxon>Agaricineae</taxon>
        <taxon>Psathyrellaceae</taxon>
        <taxon>Ephemerocybe</taxon>
    </lineage>
</organism>
<feature type="region of interest" description="Disordered" evidence="2">
    <location>
        <begin position="1"/>
        <end position="143"/>
    </location>
</feature>
<keyword evidence="1" id="KW-0175">Coiled coil</keyword>
<feature type="compositionally biased region" description="Low complexity" evidence="2">
    <location>
        <begin position="9"/>
        <end position="29"/>
    </location>
</feature>
<gene>
    <name evidence="3" type="ORF">DFP72DRAFT_940970</name>
</gene>
<proteinExistence type="predicted"/>
<reference evidence="3 4" key="1">
    <citation type="submission" date="2020-07" db="EMBL/GenBank/DDBJ databases">
        <title>Comparative genomics of pyrophilous fungi reveals a link between fire events and developmental genes.</title>
        <authorList>
            <consortium name="DOE Joint Genome Institute"/>
            <person name="Steindorff A.S."/>
            <person name="Carver A."/>
            <person name="Calhoun S."/>
            <person name="Stillman K."/>
            <person name="Liu H."/>
            <person name="Lipzen A."/>
            <person name="Pangilinan J."/>
            <person name="Labutti K."/>
            <person name="Bruns T.D."/>
            <person name="Grigoriev I.V."/>
        </authorList>
    </citation>
    <scope>NUCLEOTIDE SEQUENCE [LARGE SCALE GENOMIC DNA]</scope>
    <source>
        <strain evidence="3 4">CBS 144469</strain>
    </source>
</reference>
<evidence type="ECO:0000313" key="3">
    <source>
        <dbReference type="EMBL" id="KAF6741997.1"/>
    </source>
</evidence>
<dbReference type="OrthoDB" id="3222645at2759"/>
<feature type="region of interest" description="Disordered" evidence="2">
    <location>
        <begin position="692"/>
        <end position="720"/>
    </location>
</feature>
<keyword evidence="4" id="KW-1185">Reference proteome</keyword>
<protein>
    <submittedName>
        <fullName evidence="3">Uncharacterized protein</fullName>
    </submittedName>
</protein>
<evidence type="ECO:0000313" key="4">
    <source>
        <dbReference type="Proteomes" id="UP000521943"/>
    </source>
</evidence>
<feature type="coiled-coil region" evidence="1">
    <location>
        <begin position="196"/>
        <end position="226"/>
    </location>
</feature>
<feature type="compositionally biased region" description="Gly residues" evidence="2">
    <location>
        <begin position="707"/>
        <end position="720"/>
    </location>
</feature>
<evidence type="ECO:0000256" key="2">
    <source>
        <dbReference type="SAM" id="MobiDB-lite"/>
    </source>
</evidence>
<feature type="region of interest" description="Disordered" evidence="2">
    <location>
        <begin position="233"/>
        <end position="272"/>
    </location>
</feature>
<name>A0A8H6H9F7_9AGAR</name>